<protein>
    <submittedName>
        <fullName evidence="1">Uncharacterized protein</fullName>
    </submittedName>
</protein>
<evidence type="ECO:0000313" key="1">
    <source>
        <dbReference type="EMBL" id="AHJ10665.1"/>
    </source>
</evidence>
<sequence length="133" mass="15159">MAPVSGERMNDKILWYMQRVVRNSRNPEFMNEVKDACLKKQAFCFEAPDGFLVLRSVLSADGIPYVLVLLGVCTGSNSVERYLPEVKTLTHLAGGRWAEFHTARRGFIRLGKRLGFERMPDDEDGFMVFRIAV</sequence>
<gene>
    <name evidence="1" type="ORF">phi191_00069</name>
</gene>
<name>A0A096XET1_9CAUD</name>
<reference evidence="1 2" key="2">
    <citation type="journal article" date="2014" name="BMC Genomics">
        <title>Whole genome sequence comparison of vtx2-converting phages from Enteroaggregative Haemorrhagic Escherichia coli strains.</title>
        <authorList>
            <person name="Grande L."/>
            <person name="Michelacci V."/>
            <person name="Tozzoli R."/>
            <person name="Ranieri P."/>
            <person name="Maugliani A."/>
            <person name="Caprioli A."/>
            <person name="Morabito S."/>
        </authorList>
    </citation>
    <scope>NUCLEOTIDE SEQUENCE [LARGE SCALE GENOMIC DNA]</scope>
</reference>
<dbReference type="KEGG" id="vg:26516341"/>
<accession>A0A096XET1</accession>
<dbReference type="Proteomes" id="UP000029939">
    <property type="component" value="Segment"/>
</dbReference>
<dbReference type="RefSeq" id="YP_009187927.1">
    <property type="nucleotide sequence ID" value="NC_028660.1"/>
</dbReference>
<dbReference type="GeneID" id="26516341"/>
<evidence type="ECO:0000313" key="2">
    <source>
        <dbReference type="Proteomes" id="UP000029939"/>
    </source>
</evidence>
<proteinExistence type="predicted"/>
<dbReference type="EMBL" id="KF971864">
    <property type="protein sequence ID" value="AHJ10665.1"/>
    <property type="molecule type" value="Genomic_DNA"/>
</dbReference>
<organism evidence="1 2">
    <name type="scientific">Escherichia phage phi191</name>
    <dbReference type="NCBI Taxonomy" id="1458706"/>
    <lineage>
        <taxon>Viruses</taxon>
        <taxon>Duplodnaviria</taxon>
        <taxon>Heunggongvirae</taxon>
        <taxon>Uroviricota</taxon>
        <taxon>Caudoviricetes</taxon>
        <taxon>Sepvirinae</taxon>
        <taxon>Oslovirus</taxon>
        <taxon>Oslovirus ov191</taxon>
    </lineage>
</organism>
<dbReference type="OrthoDB" id="12568at10239"/>
<reference evidence="1 2" key="1">
    <citation type="journal article" date="1998" name="J. Clin. Microbiol.">
        <title>Enteroaggregative, Shiga toxin-producing Escherichia coli O111:H2 associated with an outbreak of hemolytic-uremic syndrome.</title>
        <authorList>
            <person name="Morabito S."/>
            <person name="Karch H."/>
            <person name="Mariani-Kurkdjian P."/>
            <person name="Schmidt H."/>
            <person name="Minelli F."/>
            <person name="Bingen E."/>
            <person name="Caprioli A."/>
        </authorList>
    </citation>
    <scope>NUCLEOTIDE SEQUENCE [LARGE SCALE GENOMIC DNA]</scope>
</reference>
<keyword evidence="2" id="KW-1185">Reference proteome</keyword>